<gene>
    <name evidence="6" type="ORF">SGLAU_11355</name>
</gene>
<evidence type="ECO:0000256" key="1">
    <source>
        <dbReference type="ARBA" id="ARBA00001974"/>
    </source>
</evidence>
<dbReference type="InterPro" id="IPR016156">
    <property type="entry name" value="FAD/NAD-linked_Rdtase_dimer_sf"/>
</dbReference>
<dbReference type="OrthoDB" id="9768666at2"/>
<dbReference type="InterPro" id="IPR023753">
    <property type="entry name" value="FAD/NAD-binding_dom"/>
</dbReference>
<evidence type="ECO:0000256" key="3">
    <source>
        <dbReference type="ARBA" id="ARBA00022827"/>
    </source>
</evidence>
<proteinExistence type="predicted"/>
<dbReference type="STRING" id="1907.SGLAU_11355"/>
<dbReference type="InterPro" id="IPR041575">
    <property type="entry name" value="Rubredoxin_C"/>
</dbReference>
<name>A0A089X373_STRGA</name>
<dbReference type="Proteomes" id="UP000029482">
    <property type="component" value="Chromosome"/>
</dbReference>
<dbReference type="InterPro" id="IPR050260">
    <property type="entry name" value="FAD-bd_OxRdtase"/>
</dbReference>
<dbReference type="EMBL" id="CP009438">
    <property type="protein sequence ID" value="AIR98272.1"/>
    <property type="molecule type" value="Genomic_DNA"/>
</dbReference>
<dbReference type="eggNOG" id="COG1251">
    <property type="taxonomic scope" value="Bacteria"/>
</dbReference>
<dbReference type="PANTHER" id="PTHR43429">
    <property type="entry name" value="PYRIDINE NUCLEOTIDE-DISULFIDE OXIDOREDUCTASE DOMAIN-CONTAINING"/>
    <property type="match status" value="1"/>
</dbReference>
<reference evidence="7" key="1">
    <citation type="journal article" date="2015" name="J. Biotechnol.">
        <title>Complete genome sequence of the actinobacterium Streptomyces glaucescens GLA.O (DSM 40922) consisting of a linear chromosome and one linear plasmid.</title>
        <authorList>
            <person name="Ortseifen V."/>
            <person name="Winkler A."/>
            <person name="Albersmeier A."/>
            <person name="Wendler S."/>
            <person name="Puhler A."/>
            <person name="Kalinowski J."/>
            <person name="Ruckert C."/>
        </authorList>
    </citation>
    <scope>NUCLEOTIDE SEQUENCE [LARGE SCALE GENOMIC DNA]</scope>
    <source>
        <strain evidence="7">DSM 40922 / GLA O</strain>
    </source>
</reference>
<evidence type="ECO:0000313" key="7">
    <source>
        <dbReference type="Proteomes" id="UP000029482"/>
    </source>
</evidence>
<dbReference type="SUPFAM" id="SSF51905">
    <property type="entry name" value="FAD/NAD(P)-binding domain"/>
    <property type="match status" value="1"/>
</dbReference>
<evidence type="ECO:0000259" key="4">
    <source>
        <dbReference type="Pfam" id="PF07992"/>
    </source>
</evidence>
<protein>
    <submittedName>
        <fullName evidence="6">Nitrite reductase large subunit</fullName>
    </submittedName>
</protein>
<dbReference type="Pfam" id="PF07992">
    <property type="entry name" value="Pyr_redox_2"/>
    <property type="match status" value="1"/>
</dbReference>
<organism evidence="6 7">
    <name type="scientific">Streptomyces glaucescens</name>
    <dbReference type="NCBI Taxonomy" id="1907"/>
    <lineage>
        <taxon>Bacteria</taxon>
        <taxon>Bacillati</taxon>
        <taxon>Actinomycetota</taxon>
        <taxon>Actinomycetes</taxon>
        <taxon>Kitasatosporales</taxon>
        <taxon>Streptomycetaceae</taxon>
        <taxon>Streptomyces</taxon>
    </lineage>
</organism>
<dbReference type="PRINTS" id="PR00368">
    <property type="entry name" value="FADPNR"/>
</dbReference>
<dbReference type="Gene3D" id="3.50.50.60">
    <property type="entry name" value="FAD/NAD(P)-binding domain"/>
    <property type="match status" value="2"/>
</dbReference>
<sequence>MTSNKRVVVIGAGLAGVRLARRLGELGTPALLVGEEEHRPYNRVLLAEVLAGRYGPEVIALPAPGELTRARVTGIDREGRTLHCADGSRIAYGTLVLATGSNPVLPPLRGLFTPDHELPRGVHAFRTMDDCLGLSEAVRPGVRAVVIGGGLLGVSAARALAVRGAQVVLAQQSERLMERQLDPAASRLVRRHLVDLGVEVHTDLRVRDVRVVGGAVRSVEMADGYALDADLVVLACGVHPRTGLARAAGLAVHKGVLVDDELRTSDPHIRAIGDCAQHDGTVYGLAAPALEQADVLARLLAGDGTARYTGTRSLTRLTLSGQAPFDLAAFGETQPRPGDDVVQLADATRGTYRKVVVRDDRLVGGVLVGELGTVGALARAWEGAEPLPSDGSPLLHLLTHDGGS</sequence>
<dbReference type="Gene3D" id="3.30.390.30">
    <property type="match status" value="1"/>
</dbReference>
<evidence type="ECO:0000259" key="5">
    <source>
        <dbReference type="Pfam" id="PF18267"/>
    </source>
</evidence>
<dbReference type="RefSeq" id="WP_043500689.1">
    <property type="nucleotide sequence ID" value="NZ_CP009438.1"/>
</dbReference>
<keyword evidence="7" id="KW-1185">Reference proteome</keyword>
<keyword evidence="2" id="KW-0285">Flavoprotein</keyword>
<dbReference type="PANTHER" id="PTHR43429:SF3">
    <property type="entry name" value="NITRITE REDUCTASE [NAD(P)H]"/>
    <property type="match status" value="1"/>
</dbReference>
<dbReference type="KEGG" id="sgu:SGLAU_11355"/>
<keyword evidence="3" id="KW-0274">FAD</keyword>
<comment type="cofactor">
    <cofactor evidence="1">
        <name>FAD</name>
        <dbReference type="ChEBI" id="CHEBI:57692"/>
    </cofactor>
</comment>
<feature type="domain" description="FAD/NAD(P)-binding" evidence="4">
    <location>
        <begin position="6"/>
        <end position="293"/>
    </location>
</feature>
<accession>A0A089X373</accession>
<dbReference type="GO" id="GO:0016491">
    <property type="term" value="F:oxidoreductase activity"/>
    <property type="evidence" value="ECO:0007669"/>
    <property type="project" value="InterPro"/>
</dbReference>
<dbReference type="Pfam" id="PF18267">
    <property type="entry name" value="Rubredoxin_C"/>
    <property type="match status" value="1"/>
</dbReference>
<dbReference type="PRINTS" id="PR00411">
    <property type="entry name" value="PNDRDTASEI"/>
</dbReference>
<dbReference type="HOGENOM" id="CLU_003291_4_4_11"/>
<dbReference type="InterPro" id="IPR036188">
    <property type="entry name" value="FAD/NAD-bd_sf"/>
</dbReference>
<evidence type="ECO:0000256" key="2">
    <source>
        <dbReference type="ARBA" id="ARBA00022630"/>
    </source>
</evidence>
<evidence type="ECO:0000313" key="6">
    <source>
        <dbReference type="EMBL" id="AIR98272.1"/>
    </source>
</evidence>
<feature type="domain" description="NADH-rubredoxin oxidoreductase C-terminal" evidence="5">
    <location>
        <begin position="326"/>
        <end position="372"/>
    </location>
</feature>
<dbReference type="AlphaFoldDB" id="A0A089X373"/>